<evidence type="ECO:0000259" key="5">
    <source>
        <dbReference type="Pfam" id="PF01420"/>
    </source>
</evidence>
<reference evidence="6 7" key="1">
    <citation type="journal article" date="2018" name="Syst. Appl. Microbiol.">
        <title>Ereboglobus luteus gen. nov. sp. nov. from cockroach guts, and new insights into the oxygen relationship of the genera Opitutus and Didymococcus (Verrucomicrobia: Opitutaceae).</title>
        <authorList>
            <person name="Tegtmeier D."/>
            <person name="Belitz A."/>
            <person name="Radek R."/>
            <person name="Heimerl T."/>
            <person name="Brune A."/>
        </authorList>
    </citation>
    <scope>NUCLEOTIDE SEQUENCE [LARGE SCALE GENOMIC DNA]</scope>
    <source>
        <strain evidence="6 7">Ho45</strain>
    </source>
</reference>
<feature type="coiled-coil region" evidence="4">
    <location>
        <begin position="375"/>
        <end position="402"/>
    </location>
</feature>
<dbReference type="GO" id="GO:0003677">
    <property type="term" value="F:DNA binding"/>
    <property type="evidence" value="ECO:0007669"/>
    <property type="project" value="UniProtKB-KW"/>
</dbReference>
<sequence>MEVKPDYKQTEVGVIPEDWEVKPLGEIGGVRMCKRVLKHQTREYGDVPFFKIGTFGGDADAFISQSLFDEFKRKYSFPKKGDILISAAGTIGRTVIYDGSPAYFQDSNIVWIDNDESKATNAYLWHRYQVTKWSFSHGGTVARLYNDNLKTKILIPVPALPEQRAIAEALSDVDGLLHGLNQLIAKKRDFKQAAMQQLLTGQTRLPGFHGEWNRLNMADDSTLKARIGWQGLTTAEYLKTGDYFLVTGTDFSDGHIAWSSCCHVTAERYTQDRNIQLRPNDILLTKDGTIGKVAFVESLSKPATLNSGVFVIRPKDEAYNPRFFYYVLTSRIFEEFLTKLQAGSTISHLYQKDFVSFSFLAPSSLPEQTAIATVLTDMDAELAALEQRREKTRALKQAMMQELLTGRIRLL</sequence>
<name>A0A2U8E596_9BACT</name>
<proteinExistence type="inferred from homology"/>
<protein>
    <recommendedName>
        <fullName evidence="5">Type I restriction modification DNA specificity domain-containing protein</fullName>
    </recommendedName>
</protein>
<dbReference type="Pfam" id="PF01420">
    <property type="entry name" value="Methylase_S"/>
    <property type="match status" value="2"/>
</dbReference>
<dbReference type="OrthoDB" id="188561at2"/>
<accession>A0A2U8E596</accession>
<organism evidence="6 7">
    <name type="scientific">Ereboglobus luteus</name>
    <dbReference type="NCBI Taxonomy" id="1796921"/>
    <lineage>
        <taxon>Bacteria</taxon>
        <taxon>Pseudomonadati</taxon>
        <taxon>Verrucomicrobiota</taxon>
        <taxon>Opitutia</taxon>
        <taxon>Opitutales</taxon>
        <taxon>Opitutaceae</taxon>
        <taxon>Ereboglobus</taxon>
    </lineage>
</organism>
<evidence type="ECO:0000256" key="3">
    <source>
        <dbReference type="ARBA" id="ARBA00023125"/>
    </source>
</evidence>
<dbReference type="RefSeq" id="WP_108825821.1">
    <property type="nucleotide sequence ID" value="NZ_CP023004.1"/>
</dbReference>
<dbReference type="PANTHER" id="PTHR30408">
    <property type="entry name" value="TYPE-1 RESTRICTION ENZYME ECOKI SPECIFICITY PROTEIN"/>
    <property type="match status" value="1"/>
</dbReference>
<feature type="domain" description="Type I restriction modification DNA specificity" evidence="5">
    <location>
        <begin position="16"/>
        <end position="183"/>
    </location>
</feature>
<keyword evidence="7" id="KW-1185">Reference proteome</keyword>
<dbReference type="Gene3D" id="3.90.220.20">
    <property type="entry name" value="DNA methylase specificity domains"/>
    <property type="match status" value="2"/>
</dbReference>
<dbReference type="InterPro" id="IPR000055">
    <property type="entry name" value="Restrct_endonuc_typeI_TRD"/>
</dbReference>
<evidence type="ECO:0000256" key="2">
    <source>
        <dbReference type="ARBA" id="ARBA00022747"/>
    </source>
</evidence>
<dbReference type="InterPro" id="IPR052021">
    <property type="entry name" value="Type-I_RS_S_subunit"/>
</dbReference>
<evidence type="ECO:0000313" key="7">
    <source>
        <dbReference type="Proteomes" id="UP000244896"/>
    </source>
</evidence>
<comment type="similarity">
    <text evidence="1">Belongs to the type-I restriction system S methylase family.</text>
</comment>
<dbReference type="AlphaFoldDB" id="A0A2U8E596"/>
<dbReference type="Proteomes" id="UP000244896">
    <property type="component" value="Chromosome"/>
</dbReference>
<dbReference type="REBASE" id="250424">
    <property type="entry name" value="S.EluHo45ORF12765P"/>
</dbReference>
<dbReference type="GO" id="GO:0009307">
    <property type="term" value="P:DNA restriction-modification system"/>
    <property type="evidence" value="ECO:0007669"/>
    <property type="project" value="UniProtKB-KW"/>
</dbReference>
<dbReference type="CDD" id="cd17292">
    <property type="entry name" value="RMtype1_S_LlaA17I_TRD2-CR2_like"/>
    <property type="match status" value="1"/>
</dbReference>
<keyword evidence="4" id="KW-0175">Coiled coil</keyword>
<dbReference type="InterPro" id="IPR044946">
    <property type="entry name" value="Restrct_endonuc_typeI_TRD_sf"/>
</dbReference>
<evidence type="ECO:0000256" key="4">
    <source>
        <dbReference type="SAM" id="Coils"/>
    </source>
</evidence>
<gene>
    <name evidence="6" type="ORF">CKA38_12760</name>
</gene>
<dbReference type="PANTHER" id="PTHR30408:SF12">
    <property type="entry name" value="TYPE I RESTRICTION ENZYME MJAVIII SPECIFICITY SUBUNIT"/>
    <property type="match status" value="1"/>
</dbReference>
<keyword evidence="3" id="KW-0238">DNA-binding</keyword>
<dbReference type="EMBL" id="CP023004">
    <property type="protein sequence ID" value="AWI10006.1"/>
    <property type="molecule type" value="Genomic_DNA"/>
</dbReference>
<feature type="domain" description="Type I restriction modification DNA specificity" evidence="5">
    <location>
        <begin position="239"/>
        <end position="389"/>
    </location>
</feature>
<dbReference type="KEGG" id="elut:CKA38_12760"/>
<dbReference type="SUPFAM" id="SSF116734">
    <property type="entry name" value="DNA methylase specificity domain"/>
    <property type="match status" value="2"/>
</dbReference>
<evidence type="ECO:0000313" key="6">
    <source>
        <dbReference type="EMBL" id="AWI10006.1"/>
    </source>
</evidence>
<keyword evidence="2" id="KW-0680">Restriction system</keyword>
<dbReference type="Gene3D" id="1.10.287.1120">
    <property type="entry name" value="Bipartite methylase S protein"/>
    <property type="match status" value="1"/>
</dbReference>
<evidence type="ECO:0000256" key="1">
    <source>
        <dbReference type="ARBA" id="ARBA00010923"/>
    </source>
</evidence>